<name>A0ABS6DY09_9FIRM</name>
<dbReference type="Proteomes" id="UP001196301">
    <property type="component" value="Unassembled WGS sequence"/>
</dbReference>
<evidence type="ECO:0000259" key="1">
    <source>
        <dbReference type="PROSITE" id="PS50822"/>
    </source>
</evidence>
<gene>
    <name evidence="2" type="ORF">KQI20_09455</name>
</gene>
<keyword evidence="3" id="KW-1185">Reference proteome</keyword>
<dbReference type="Pfam" id="PF02171">
    <property type="entry name" value="Piwi"/>
    <property type="match status" value="1"/>
</dbReference>
<dbReference type="InterPro" id="IPR003165">
    <property type="entry name" value="Piwi"/>
</dbReference>
<dbReference type="EMBL" id="JAHLOQ010000025">
    <property type="protein sequence ID" value="MBU5336664.1"/>
    <property type="molecule type" value="Genomic_DNA"/>
</dbReference>
<evidence type="ECO:0000313" key="3">
    <source>
        <dbReference type="Proteomes" id="UP001196301"/>
    </source>
</evidence>
<proteinExistence type="predicted"/>
<accession>A0ABS6DY09</accession>
<dbReference type="RefSeq" id="WP_216570182.1">
    <property type="nucleotide sequence ID" value="NZ_JAHLOQ010000025.1"/>
</dbReference>
<sequence length="740" mass="86628">MVSLDREFNVITEFKNELKPENIKIFLYTMPVKDINERHRENYDIVKELKRLNKNPNIVFNEYIIASFEPIKDWGKYNSIDVKPDNRNIDLNSPTERKILERLILCDIKNNINNKPWEQPQKYEIRGNANPAVYLRIPIYSNDNLIIRRKLNFDVNIDKKDIIIGFFLNHEFEYQKTLDEEIKCGNIKKGDKVKDFYNNITYEFIEVASFSISQENEYMRTSIINYYLNKGQSYIIAGLDKNTKAVLVKNKEGSIFPYIPNRLKKVCIFENLGNKRIIEGNKYIKMNPSQNMCESMKLAKDILKNSRYIKFNKANMIVEEIGYKKEILKRPALKFGKNESNFNVINSSAMFGLNQGGSYERKNIEIDYFIDPKILNNKRDYQIVYSFLSEIISKSKELGVEINTDTSYINLNPINIENKNIFELNVREIIENYKNPVLIILEKENIDKYYDTLKKIFGGRNNIPTQFVDLETIKRCDPKIDNKKSKESIFLNILLGIYCKSGIQPWVLANSLSADCYIGLDVCRENNMSTAGLIQVIGKDGRVLKSKTVSSKQNGEKIEINKLKEIIFEAIAAYQSTYNKKLEHIVFHRDGINREDLDLLREISKSLKIKFDYIEVTKNINRRMAMLEKKEENYNCQDKEKKKWVTEMGMCFKKENKAYLITTNPSEYMGMARPLRIKKVYGSQSMNNIIEDIYKLSFMHIGSIMKSRLPITTHYADLSSIYSHRELMPKNVDGNILHFI</sequence>
<reference evidence="2 3" key="1">
    <citation type="submission" date="2021-06" db="EMBL/GenBank/DDBJ databases">
        <authorList>
            <person name="Sun Q."/>
            <person name="Li D."/>
        </authorList>
    </citation>
    <scope>NUCLEOTIDE SEQUENCE [LARGE SCALE GENOMIC DNA]</scope>
    <source>
        <strain evidence="2 3">N19</strain>
    </source>
</reference>
<dbReference type="SMART" id="SM00950">
    <property type="entry name" value="Piwi"/>
    <property type="match status" value="1"/>
</dbReference>
<dbReference type="PROSITE" id="PS50822">
    <property type="entry name" value="PIWI"/>
    <property type="match status" value="1"/>
</dbReference>
<evidence type="ECO:0000313" key="2">
    <source>
        <dbReference type="EMBL" id="MBU5336664.1"/>
    </source>
</evidence>
<organism evidence="2 3">
    <name type="scientific">Intestinibacter bartlettii</name>
    <dbReference type="NCBI Taxonomy" id="261299"/>
    <lineage>
        <taxon>Bacteria</taxon>
        <taxon>Bacillati</taxon>
        <taxon>Bacillota</taxon>
        <taxon>Clostridia</taxon>
        <taxon>Peptostreptococcales</taxon>
        <taxon>Peptostreptococcaceae</taxon>
        <taxon>Intestinibacter</taxon>
    </lineage>
</organism>
<comment type="caution">
    <text evidence="2">The sequence shown here is derived from an EMBL/GenBank/DDBJ whole genome shotgun (WGS) entry which is preliminary data.</text>
</comment>
<protein>
    <recommendedName>
        <fullName evidence="1">Piwi domain-containing protein</fullName>
    </recommendedName>
</protein>
<dbReference type="PANTHER" id="PTHR22891">
    <property type="entry name" value="EUKARYOTIC TRANSLATION INITIATION FACTOR 2C"/>
    <property type="match status" value="1"/>
</dbReference>
<feature type="domain" description="Piwi" evidence="1">
    <location>
        <begin position="436"/>
        <end position="728"/>
    </location>
</feature>